<name>A0A843UPV1_COLES</name>
<dbReference type="AlphaFoldDB" id="A0A843UPV1"/>
<dbReference type="PANTHER" id="PTHR46975">
    <property type="entry name" value="PROTEIN SWEETIE"/>
    <property type="match status" value="1"/>
</dbReference>
<comment type="caution">
    <text evidence="2">The sequence shown here is derived from an EMBL/GenBank/DDBJ whole genome shotgun (WGS) entry which is preliminary data.</text>
</comment>
<evidence type="ECO:0000256" key="1">
    <source>
        <dbReference type="SAM" id="MobiDB-lite"/>
    </source>
</evidence>
<feature type="compositionally biased region" description="Polar residues" evidence="1">
    <location>
        <begin position="73"/>
        <end position="82"/>
    </location>
</feature>
<keyword evidence="3" id="KW-1185">Reference proteome</keyword>
<dbReference type="PANTHER" id="PTHR46975:SF2">
    <property type="entry name" value="PROTEIN SWEETIE"/>
    <property type="match status" value="1"/>
</dbReference>
<proteinExistence type="predicted"/>
<feature type="compositionally biased region" description="Basic and acidic residues" evidence="1">
    <location>
        <begin position="161"/>
        <end position="172"/>
    </location>
</feature>
<dbReference type="EMBL" id="NMUH01000836">
    <property type="protein sequence ID" value="MQL85555.1"/>
    <property type="molecule type" value="Genomic_DNA"/>
</dbReference>
<gene>
    <name evidence="2" type="ORF">Taro_018090</name>
</gene>
<reference evidence="2" key="1">
    <citation type="submission" date="2017-07" db="EMBL/GenBank/DDBJ databases">
        <title>Taro Niue Genome Assembly and Annotation.</title>
        <authorList>
            <person name="Atibalentja N."/>
            <person name="Keating K."/>
            <person name="Fields C.J."/>
        </authorList>
    </citation>
    <scope>NUCLEOTIDE SEQUENCE</scope>
    <source>
        <strain evidence="2">Niue_2</strain>
        <tissue evidence="2">Leaf</tissue>
    </source>
</reference>
<organism evidence="2 3">
    <name type="scientific">Colocasia esculenta</name>
    <name type="common">Wild taro</name>
    <name type="synonym">Arum esculentum</name>
    <dbReference type="NCBI Taxonomy" id="4460"/>
    <lineage>
        <taxon>Eukaryota</taxon>
        <taxon>Viridiplantae</taxon>
        <taxon>Streptophyta</taxon>
        <taxon>Embryophyta</taxon>
        <taxon>Tracheophyta</taxon>
        <taxon>Spermatophyta</taxon>
        <taxon>Magnoliopsida</taxon>
        <taxon>Liliopsida</taxon>
        <taxon>Araceae</taxon>
        <taxon>Aroideae</taxon>
        <taxon>Colocasieae</taxon>
        <taxon>Colocasia</taxon>
    </lineage>
</organism>
<sequence length="225" mass="24350">MKTMAMRIISHLVQVPSTATQIKEILLSMPTIRRQLLQDIIRSSVSQAPKGSHMMSNNPSPVINLPVQLHVSAKQSPQQFASDSAHLHSHEDATKEETDGESKIDDDVDSDDDWDAFQYFPAAGIATAGPQSETDNSLVQSPVLGSEYQSSGSTLNMVSDEAKHEGGQDGVKDNAGTSIGNRMEDPLYSKPSTDDECVLEAEDGPSQLLDVSGPQPVDYAKDREI</sequence>
<evidence type="ECO:0000313" key="2">
    <source>
        <dbReference type="EMBL" id="MQL85555.1"/>
    </source>
</evidence>
<evidence type="ECO:0000313" key="3">
    <source>
        <dbReference type="Proteomes" id="UP000652761"/>
    </source>
</evidence>
<feature type="region of interest" description="Disordered" evidence="1">
    <location>
        <begin position="73"/>
        <end position="113"/>
    </location>
</feature>
<accession>A0A843UPV1</accession>
<dbReference type="OrthoDB" id="192608at2759"/>
<feature type="compositionally biased region" description="Basic and acidic residues" evidence="1">
    <location>
        <begin position="85"/>
        <end position="105"/>
    </location>
</feature>
<feature type="compositionally biased region" description="Acidic residues" evidence="1">
    <location>
        <begin position="194"/>
        <end position="203"/>
    </location>
</feature>
<feature type="region of interest" description="Disordered" evidence="1">
    <location>
        <begin position="161"/>
        <end position="225"/>
    </location>
</feature>
<protein>
    <submittedName>
        <fullName evidence="2">Uncharacterized protein</fullName>
    </submittedName>
</protein>
<dbReference type="GO" id="GO:0005975">
    <property type="term" value="P:carbohydrate metabolic process"/>
    <property type="evidence" value="ECO:0007669"/>
    <property type="project" value="InterPro"/>
</dbReference>
<dbReference type="Proteomes" id="UP000652761">
    <property type="component" value="Unassembled WGS sequence"/>
</dbReference>
<dbReference type="InterPro" id="IPR044218">
    <property type="entry name" value="SWEETIE"/>
</dbReference>